<dbReference type="KEGG" id="lyd:D7I47_01410"/>
<keyword evidence="3" id="KW-1185">Reference proteome</keyword>
<evidence type="ECO:0000313" key="2">
    <source>
        <dbReference type="EMBL" id="AYF97038.1"/>
    </source>
</evidence>
<proteinExistence type="predicted"/>
<dbReference type="RefSeq" id="WP_120761389.1">
    <property type="nucleotide sequence ID" value="NZ_CP032630.1"/>
</dbReference>
<evidence type="ECO:0000259" key="1">
    <source>
        <dbReference type="SMART" id="SM00960"/>
    </source>
</evidence>
<dbReference type="Pfam" id="PF03259">
    <property type="entry name" value="Robl_LC7"/>
    <property type="match status" value="1"/>
</dbReference>
<sequence length="135" mass="13872">MSAPETVALHHDARVIAATETVLARLAARNSGLRIAVVLTEDGFEVARSAGLPDGTARLASMGSTLQLLSEAVIRELQLDAPAQVTVAGARGSVIVRRVGTLPLALIAVFSPARGRDEKAVRVAADALAAAVGTR</sequence>
<dbReference type="Gene3D" id="3.30.450.30">
    <property type="entry name" value="Dynein light chain 2a, cytoplasmic"/>
    <property type="match status" value="1"/>
</dbReference>
<gene>
    <name evidence="2" type="ORF">D7I47_01410</name>
</gene>
<reference evidence="3" key="1">
    <citation type="submission" date="2018-09" db="EMBL/GenBank/DDBJ databases">
        <title>Genome sequencing of strain 2DFWR-13.</title>
        <authorList>
            <person name="Heo J."/>
            <person name="Kim S.-J."/>
            <person name="Kwon S.-W."/>
        </authorList>
    </citation>
    <scope>NUCLEOTIDE SEQUENCE [LARGE SCALE GENOMIC DNA]</scope>
    <source>
        <strain evidence="3">2DFWR-13</strain>
    </source>
</reference>
<evidence type="ECO:0000313" key="3">
    <source>
        <dbReference type="Proteomes" id="UP000278886"/>
    </source>
</evidence>
<name>A0A387B5L7_9MICO</name>
<protein>
    <submittedName>
        <fullName evidence="2">Roadblock/LC7 domain-containing protein</fullName>
    </submittedName>
</protein>
<accession>A0A387B5L7</accession>
<dbReference type="AlphaFoldDB" id="A0A387B5L7"/>
<dbReference type="OrthoDB" id="5120279at2"/>
<feature type="domain" description="Roadblock/LAMTOR2" evidence="1">
    <location>
        <begin position="19"/>
        <end position="108"/>
    </location>
</feature>
<dbReference type="InterPro" id="IPR004942">
    <property type="entry name" value="Roadblock/LAMTOR2_dom"/>
</dbReference>
<dbReference type="Proteomes" id="UP000278886">
    <property type="component" value="Chromosome"/>
</dbReference>
<dbReference type="SMART" id="SM00960">
    <property type="entry name" value="Robl_LC7"/>
    <property type="match status" value="1"/>
</dbReference>
<organism evidence="2 3">
    <name type="scientific">Protaetiibacter intestinalis</name>
    <dbReference type="NCBI Taxonomy" id="2419774"/>
    <lineage>
        <taxon>Bacteria</taxon>
        <taxon>Bacillati</taxon>
        <taxon>Actinomycetota</taxon>
        <taxon>Actinomycetes</taxon>
        <taxon>Micrococcales</taxon>
        <taxon>Microbacteriaceae</taxon>
        <taxon>Protaetiibacter</taxon>
    </lineage>
</organism>
<dbReference type="SUPFAM" id="SSF103196">
    <property type="entry name" value="Roadblock/LC7 domain"/>
    <property type="match status" value="1"/>
</dbReference>
<dbReference type="EMBL" id="CP032630">
    <property type="protein sequence ID" value="AYF97038.1"/>
    <property type="molecule type" value="Genomic_DNA"/>
</dbReference>